<keyword evidence="8" id="KW-1185">Reference proteome</keyword>
<evidence type="ECO:0000256" key="2">
    <source>
        <dbReference type="ARBA" id="ARBA00022692"/>
    </source>
</evidence>
<keyword evidence="3 6" id="KW-1133">Transmembrane helix</keyword>
<gene>
    <name evidence="7" type="ORF">HPBE_LOCUS10117</name>
</gene>
<evidence type="ECO:0000256" key="3">
    <source>
        <dbReference type="ARBA" id="ARBA00022989"/>
    </source>
</evidence>
<evidence type="ECO:0000256" key="5">
    <source>
        <dbReference type="SAM" id="MobiDB-lite"/>
    </source>
</evidence>
<reference evidence="9" key="2">
    <citation type="submission" date="2019-09" db="UniProtKB">
        <authorList>
            <consortium name="WormBaseParasite"/>
        </authorList>
    </citation>
    <scope>IDENTIFICATION</scope>
</reference>
<protein>
    <submittedName>
        <fullName evidence="9">G protein-coupled receptor</fullName>
    </submittedName>
</protein>
<dbReference type="Pfam" id="PF10323">
    <property type="entry name" value="7TM_GPCR_Srv"/>
    <property type="match status" value="1"/>
</dbReference>
<name>A0A183FQS6_HELPZ</name>
<feature type="transmembrane region" description="Helical" evidence="6">
    <location>
        <begin position="176"/>
        <end position="194"/>
    </location>
</feature>
<dbReference type="SUPFAM" id="SSF81321">
    <property type="entry name" value="Family A G protein-coupled receptor-like"/>
    <property type="match status" value="1"/>
</dbReference>
<feature type="transmembrane region" description="Helical" evidence="6">
    <location>
        <begin position="215"/>
        <end position="235"/>
    </location>
</feature>
<feature type="transmembrane region" description="Helical" evidence="6">
    <location>
        <begin position="247"/>
        <end position="268"/>
    </location>
</feature>
<keyword evidence="2 6" id="KW-0812">Transmembrane</keyword>
<accession>A0A183FQS6</accession>
<reference evidence="7 8" key="1">
    <citation type="submission" date="2018-11" db="EMBL/GenBank/DDBJ databases">
        <authorList>
            <consortium name="Pathogen Informatics"/>
        </authorList>
    </citation>
    <scope>NUCLEOTIDE SEQUENCE [LARGE SCALE GENOMIC DNA]</scope>
</reference>
<dbReference type="InterPro" id="IPR019426">
    <property type="entry name" value="7TM_GPCR_serpentine_rcpt_Srv"/>
</dbReference>
<evidence type="ECO:0000313" key="7">
    <source>
        <dbReference type="EMBL" id="VDO83737.1"/>
    </source>
</evidence>
<evidence type="ECO:0000256" key="1">
    <source>
        <dbReference type="ARBA" id="ARBA00004141"/>
    </source>
</evidence>
<comment type="subcellular location">
    <subcellularLocation>
        <location evidence="1">Membrane</location>
        <topology evidence="1">Multi-pass membrane protein</topology>
    </subcellularLocation>
</comment>
<dbReference type="Gene3D" id="1.20.1070.10">
    <property type="entry name" value="Rhodopsin 7-helix transmembrane proteins"/>
    <property type="match status" value="1"/>
</dbReference>
<dbReference type="AlphaFoldDB" id="A0A183FQS6"/>
<keyword evidence="4 6" id="KW-0472">Membrane</keyword>
<evidence type="ECO:0000313" key="9">
    <source>
        <dbReference type="WBParaSite" id="HPBE_0001011601-mRNA-1"/>
    </source>
</evidence>
<accession>A0A3P7ZHV2</accession>
<evidence type="ECO:0000256" key="6">
    <source>
        <dbReference type="SAM" id="Phobius"/>
    </source>
</evidence>
<dbReference type="Proteomes" id="UP000050761">
    <property type="component" value="Unassembled WGS sequence"/>
</dbReference>
<feature type="transmembrane region" description="Helical" evidence="6">
    <location>
        <begin position="40"/>
        <end position="60"/>
    </location>
</feature>
<dbReference type="EMBL" id="UZAH01026654">
    <property type="protein sequence ID" value="VDO83737.1"/>
    <property type="molecule type" value="Genomic_DNA"/>
</dbReference>
<dbReference type="PANTHER" id="PTHR31627">
    <property type="entry name" value="SERPENTINE RECEPTOR CLASS GAMMA-RELATED"/>
    <property type="match status" value="1"/>
</dbReference>
<dbReference type="InterPro" id="IPR051119">
    <property type="entry name" value="Nematode_SR-like"/>
</dbReference>
<dbReference type="OrthoDB" id="5858501at2759"/>
<proteinExistence type="predicted"/>
<organism evidence="8 9">
    <name type="scientific">Heligmosomoides polygyrus</name>
    <name type="common">Parasitic roundworm</name>
    <dbReference type="NCBI Taxonomy" id="6339"/>
    <lineage>
        <taxon>Eukaryota</taxon>
        <taxon>Metazoa</taxon>
        <taxon>Ecdysozoa</taxon>
        <taxon>Nematoda</taxon>
        <taxon>Chromadorea</taxon>
        <taxon>Rhabditida</taxon>
        <taxon>Rhabditina</taxon>
        <taxon>Rhabditomorpha</taxon>
        <taxon>Strongyloidea</taxon>
        <taxon>Heligmosomidae</taxon>
        <taxon>Heligmosomoides</taxon>
    </lineage>
</organism>
<feature type="region of interest" description="Disordered" evidence="5">
    <location>
        <begin position="290"/>
        <end position="310"/>
    </location>
</feature>
<feature type="transmembrane region" description="Helical" evidence="6">
    <location>
        <begin position="6"/>
        <end position="28"/>
    </location>
</feature>
<feature type="transmembrane region" description="Helical" evidence="6">
    <location>
        <begin position="128"/>
        <end position="147"/>
    </location>
</feature>
<evidence type="ECO:0000256" key="4">
    <source>
        <dbReference type="ARBA" id="ARBA00023136"/>
    </source>
</evidence>
<dbReference type="WBParaSite" id="HPBE_0001011601-mRNA-1">
    <property type="protein sequence ID" value="HPBE_0001011601-mRNA-1"/>
    <property type="gene ID" value="HPBE_0001011601"/>
</dbReference>
<sequence length="310" mass="35823">MISWQTWLLTVVAAVTIPLYVRILYVLIGHGKKCRLTSHFYTVTISQGLIDIAGFIVYYSCASMRGFEALQPFYWSLNWTFFVQWSYVQTHLFEYGRILGIVMISIQRCSTVSFPFSRFNQVLISLPVWVFFAVHFLLPFALCAGMFSEKMFYDNPSTTNVVIDAEVLEVFYMRSALIPLTGIAICTLCYSLIIRTVKNNVVHTRRSESRLCIQMVGLLLALVFTSIHFSMQYIFNRLDMPQRVYTMRMYTPIWVGMLTFINPWMIILMNSELRRMTFCNNDLENHSLGSAVNPTSKASKNPSTKNLSRI</sequence>
<dbReference type="PANTHER" id="PTHR31627:SF42">
    <property type="entry name" value="G_PROTEIN_RECEP_F1_2 DOMAIN-CONTAINING PROTEIN-RELATED"/>
    <property type="match status" value="1"/>
</dbReference>
<dbReference type="GO" id="GO:0016020">
    <property type="term" value="C:membrane"/>
    <property type="evidence" value="ECO:0007669"/>
    <property type="project" value="UniProtKB-SubCell"/>
</dbReference>
<evidence type="ECO:0000313" key="8">
    <source>
        <dbReference type="Proteomes" id="UP000050761"/>
    </source>
</evidence>